<feature type="compositionally biased region" description="Acidic residues" evidence="1">
    <location>
        <begin position="140"/>
        <end position="149"/>
    </location>
</feature>
<evidence type="ECO:0000313" key="3">
    <source>
        <dbReference type="Proteomes" id="UP000696294"/>
    </source>
</evidence>
<feature type="region of interest" description="Disordered" evidence="1">
    <location>
        <begin position="42"/>
        <end position="98"/>
    </location>
</feature>
<keyword evidence="3" id="KW-1185">Reference proteome</keyword>
<proteinExistence type="predicted"/>
<name>A0ABX1BJW2_9ACTN</name>
<organism evidence="2 3">
    <name type="scientific">Nonomuraea composti</name>
    <dbReference type="NCBI Taxonomy" id="2720023"/>
    <lineage>
        <taxon>Bacteria</taxon>
        <taxon>Bacillati</taxon>
        <taxon>Actinomycetota</taxon>
        <taxon>Actinomycetes</taxon>
        <taxon>Streptosporangiales</taxon>
        <taxon>Streptosporangiaceae</taxon>
        <taxon>Nonomuraea</taxon>
    </lineage>
</organism>
<sequence>MGLVMRRLAPVAGTMVVVLATMPLLEAGAHALAPPLPAPAYLAQRDHGEGPDDDDALFPDDPLCWEPDTITGRMQECDDAAGAKTPGPGSAPPERLRADGKAGLLTLAAIGGALAVSGAACWMTARLTSQPPPEPAKREDDDEGAAASA</sequence>
<gene>
    <name evidence="2" type="ORF">HCN51_42710</name>
</gene>
<protein>
    <submittedName>
        <fullName evidence="2">Uncharacterized protein</fullName>
    </submittedName>
</protein>
<accession>A0ABX1BJW2</accession>
<evidence type="ECO:0000313" key="2">
    <source>
        <dbReference type="EMBL" id="NJP96076.1"/>
    </source>
</evidence>
<feature type="region of interest" description="Disordered" evidence="1">
    <location>
        <begin position="126"/>
        <end position="149"/>
    </location>
</feature>
<reference evidence="2 3" key="1">
    <citation type="submission" date="2020-03" db="EMBL/GenBank/DDBJ databases">
        <title>WGS of actinomycetes isolated from Thailand.</title>
        <authorList>
            <person name="Thawai C."/>
        </authorList>
    </citation>
    <scope>NUCLEOTIDE SEQUENCE [LARGE SCALE GENOMIC DNA]</scope>
    <source>
        <strain evidence="2 3">FMUSA5-5</strain>
    </source>
</reference>
<dbReference type="EMBL" id="JAATEP010000045">
    <property type="protein sequence ID" value="NJP96076.1"/>
    <property type="molecule type" value="Genomic_DNA"/>
</dbReference>
<dbReference type="RefSeq" id="WP_168017714.1">
    <property type="nucleotide sequence ID" value="NZ_JAATEP010000045.1"/>
</dbReference>
<evidence type="ECO:0000256" key="1">
    <source>
        <dbReference type="SAM" id="MobiDB-lite"/>
    </source>
</evidence>
<dbReference type="Proteomes" id="UP000696294">
    <property type="component" value="Unassembled WGS sequence"/>
</dbReference>
<comment type="caution">
    <text evidence="2">The sequence shown here is derived from an EMBL/GenBank/DDBJ whole genome shotgun (WGS) entry which is preliminary data.</text>
</comment>